<evidence type="ECO:0000313" key="7">
    <source>
        <dbReference type="EMBL" id="KAF1692249.1"/>
    </source>
</evidence>
<keyword evidence="3" id="KW-0998">Cell outer membrane</keyword>
<keyword evidence="5" id="KW-0732">Signal</keyword>
<dbReference type="SUPFAM" id="SSF103088">
    <property type="entry name" value="OmpA-like"/>
    <property type="match status" value="1"/>
</dbReference>
<evidence type="ECO:0000256" key="3">
    <source>
        <dbReference type="ARBA" id="ARBA00023237"/>
    </source>
</evidence>
<gene>
    <name evidence="7" type="ORF">CSC65_14925</name>
</gene>
<comment type="caution">
    <text evidence="7">The sequence shown here is derived from an EMBL/GenBank/DDBJ whole genome shotgun (WGS) entry which is preliminary data.</text>
</comment>
<organism evidence="7 8">
    <name type="scientific">Pseudoxanthomonas daejeonensis</name>
    <dbReference type="NCBI Taxonomy" id="266062"/>
    <lineage>
        <taxon>Bacteria</taxon>
        <taxon>Pseudomonadati</taxon>
        <taxon>Pseudomonadota</taxon>
        <taxon>Gammaproteobacteria</taxon>
        <taxon>Lysobacterales</taxon>
        <taxon>Lysobacteraceae</taxon>
        <taxon>Pseudoxanthomonas</taxon>
    </lineage>
</organism>
<evidence type="ECO:0000256" key="1">
    <source>
        <dbReference type="ARBA" id="ARBA00004442"/>
    </source>
</evidence>
<dbReference type="Pfam" id="PF00691">
    <property type="entry name" value="OmpA"/>
    <property type="match status" value="1"/>
</dbReference>
<keyword evidence="2 4" id="KW-0472">Membrane</keyword>
<reference evidence="7 8" key="1">
    <citation type="submission" date="2017-10" db="EMBL/GenBank/DDBJ databases">
        <title>Whole genome sequencing of members of genus Pseudoxanthomonas.</title>
        <authorList>
            <person name="Kumar S."/>
            <person name="Bansal K."/>
            <person name="Kaur A."/>
            <person name="Patil P."/>
            <person name="Sharma S."/>
            <person name="Patil P.B."/>
        </authorList>
    </citation>
    <scope>NUCLEOTIDE SEQUENCE [LARGE SCALE GENOMIC DNA]</scope>
    <source>
        <strain evidence="7 8">DSM 17801</strain>
    </source>
</reference>
<feature type="signal peptide" evidence="5">
    <location>
        <begin position="1"/>
        <end position="27"/>
    </location>
</feature>
<proteinExistence type="predicted"/>
<dbReference type="Gene3D" id="3.30.1330.60">
    <property type="entry name" value="OmpA-like domain"/>
    <property type="match status" value="1"/>
</dbReference>
<dbReference type="InterPro" id="IPR006664">
    <property type="entry name" value="OMP_bac"/>
</dbReference>
<dbReference type="InterPro" id="IPR006665">
    <property type="entry name" value="OmpA-like"/>
</dbReference>
<dbReference type="PANTHER" id="PTHR30329:SF21">
    <property type="entry name" value="LIPOPROTEIN YIAD-RELATED"/>
    <property type="match status" value="1"/>
</dbReference>
<evidence type="ECO:0000259" key="6">
    <source>
        <dbReference type="PROSITE" id="PS51123"/>
    </source>
</evidence>
<comment type="subcellular location">
    <subcellularLocation>
        <location evidence="1">Cell outer membrane</location>
    </subcellularLocation>
</comment>
<dbReference type="PRINTS" id="PR01021">
    <property type="entry name" value="OMPADOMAIN"/>
</dbReference>
<dbReference type="Pfam" id="PF18914">
    <property type="entry name" value="DUF5666"/>
    <property type="match status" value="1"/>
</dbReference>
<dbReference type="InterPro" id="IPR036737">
    <property type="entry name" value="OmpA-like_sf"/>
</dbReference>
<evidence type="ECO:0000256" key="2">
    <source>
        <dbReference type="ARBA" id="ARBA00023136"/>
    </source>
</evidence>
<sequence>MNTPSHPRRLLRAAALATLLVALPSFAADGEKIKIKGLVTAVQGDTITVKDANNATQTITVNADTTYKKTKGLTGAIHEKVGQGALMPGLPVTVEAVPAGAGFSATEVSFKSEDFKVAQQVEAGLAPTTARMDDFGKYEALATAEVLFASGSTAISAAGKADLDALATKAKDTADYQVVLQGFTDSTGDAAANQRLSERRATAVTDYLQQHAGLAPGRVRAGDGMGVAPDAGNGSNAGARKVVVKLVVDKGVQAGKAK</sequence>
<dbReference type="RefSeq" id="WP_162411401.1">
    <property type="nucleotide sequence ID" value="NZ_PDWN01000017.1"/>
</dbReference>
<dbReference type="InterPro" id="IPR050330">
    <property type="entry name" value="Bact_OuterMem_StrucFunc"/>
</dbReference>
<accession>A0ABQ6Z4P8</accession>
<evidence type="ECO:0000256" key="4">
    <source>
        <dbReference type="PROSITE-ProRule" id="PRU00473"/>
    </source>
</evidence>
<dbReference type="EMBL" id="PDWN01000017">
    <property type="protein sequence ID" value="KAF1692249.1"/>
    <property type="molecule type" value="Genomic_DNA"/>
</dbReference>
<name>A0ABQ6Z4P8_9GAMM</name>
<dbReference type="Proteomes" id="UP000788419">
    <property type="component" value="Unassembled WGS sequence"/>
</dbReference>
<keyword evidence="8" id="KW-1185">Reference proteome</keyword>
<feature type="domain" description="OmpA-like" evidence="6">
    <location>
        <begin position="135"/>
        <end position="250"/>
    </location>
</feature>
<evidence type="ECO:0000256" key="5">
    <source>
        <dbReference type="SAM" id="SignalP"/>
    </source>
</evidence>
<dbReference type="CDD" id="cd07185">
    <property type="entry name" value="OmpA_C-like"/>
    <property type="match status" value="1"/>
</dbReference>
<dbReference type="PANTHER" id="PTHR30329">
    <property type="entry name" value="STATOR ELEMENT OF FLAGELLAR MOTOR COMPLEX"/>
    <property type="match status" value="1"/>
</dbReference>
<dbReference type="InterPro" id="IPR043724">
    <property type="entry name" value="DUF5666"/>
</dbReference>
<feature type="chain" id="PRO_5046699520" description="OmpA-like domain-containing protein" evidence="5">
    <location>
        <begin position="28"/>
        <end position="258"/>
    </location>
</feature>
<protein>
    <recommendedName>
        <fullName evidence="6">OmpA-like domain-containing protein</fullName>
    </recommendedName>
</protein>
<dbReference type="PROSITE" id="PS51123">
    <property type="entry name" value="OMPA_2"/>
    <property type="match status" value="1"/>
</dbReference>
<evidence type="ECO:0000313" key="8">
    <source>
        <dbReference type="Proteomes" id="UP000788419"/>
    </source>
</evidence>